<proteinExistence type="predicted"/>
<dbReference type="AlphaFoldDB" id="A0A5K3FCI9"/>
<reference evidence="1" key="1">
    <citation type="submission" date="2019-11" db="UniProtKB">
        <authorList>
            <consortium name="WormBaseParasite"/>
        </authorList>
    </citation>
    <scope>IDENTIFICATION</scope>
</reference>
<accession>A0A5K3FCI9</accession>
<evidence type="ECO:0000313" key="1">
    <source>
        <dbReference type="WBParaSite" id="MCU_006761-RA"/>
    </source>
</evidence>
<name>A0A5K3FCI9_MESCO</name>
<dbReference type="WBParaSite" id="MCU_006761-RA">
    <property type="protein sequence ID" value="MCU_006761-RA"/>
    <property type="gene ID" value="MCU_006761"/>
</dbReference>
<sequence length="59" mass="6599">EDLCNRQGFIDQSQARTTHQAPLIESSTLGTPLIICCSSFMSFSSWLPIFLASHWIVGR</sequence>
<protein>
    <submittedName>
        <fullName evidence="1">Uncharacterized protein</fullName>
    </submittedName>
</protein>
<organism evidence="1">
    <name type="scientific">Mesocestoides corti</name>
    <name type="common">Flatworm</name>
    <dbReference type="NCBI Taxonomy" id="53468"/>
    <lineage>
        <taxon>Eukaryota</taxon>
        <taxon>Metazoa</taxon>
        <taxon>Spiralia</taxon>
        <taxon>Lophotrochozoa</taxon>
        <taxon>Platyhelminthes</taxon>
        <taxon>Cestoda</taxon>
        <taxon>Eucestoda</taxon>
        <taxon>Cyclophyllidea</taxon>
        <taxon>Mesocestoididae</taxon>
        <taxon>Mesocestoides</taxon>
    </lineage>
</organism>